<dbReference type="SUPFAM" id="SSF53850">
    <property type="entry name" value="Periplasmic binding protein-like II"/>
    <property type="match status" value="1"/>
</dbReference>
<evidence type="ECO:0000313" key="2">
    <source>
        <dbReference type="EMBL" id="RTZ82211.1"/>
    </source>
</evidence>
<evidence type="ECO:0000313" key="3">
    <source>
        <dbReference type="Proteomes" id="UP000287176"/>
    </source>
</evidence>
<protein>
    <submittedName>
        <fullName evidence="2">Thiamine ABC transporter substrate-binding protein</fullName>
    </submittedName>
</protein>
<name>A0A432GG33_9DELT</name>
<keyword evidence="1" id="KW-0732">Signal</keyword>
<dbReference type="Gene3D" id="3.40.190.10">
    <property type="entry name" value="Periplasmic binding protein-like II"/>
    <property type="match status" value="2"/>
</dbReference>
<comment type="caution">
    <text evidence="2">The sequence shown here is derived from an EMBL/GenBank/DDBJ whole genome shotgun (WGS) entry which is preliminary data.</text>
</comment>
<gene>
    <name evidence="2" type="ORF">DSY94_10750</name>
</gene>
<dbReference type="PANTHER" id="PTHR30006:SF2">
    <property type="entry name" value="ABC TRANSPORTER SUBSTRATE-BINDING PROTEIN"/>
    <property type="match status" value="1"/>
</dbReference>
<dbReference type="GO" id="GO:0030975">
    <property type="term" value="F:thiamine binding"/>
    <property type="evidence" value="ECO:0007669"/>
    <property type="project" value="InterPro"/>
</dbReference>
<accession>A0A432GG33</accession>
<dbReference type="CDD" id="cd13545">
    <property type="entry name" value="PBP2_TbpA"/>
    <property type="match status" value="1"/>
</dbReference>
<dbReference type="EMBL" id="QNZI01000283">
    <property type="protein sequence ID" value="RTZ82211.1"/>
    <property type="molecule type" value="Genomic_DNA"/>
</dbReference>
<dbReference type="NCBIfam" id="TIGR01254">
    <property type="entry name" value="sfuA"/>
    <property type="match status" value="1"/>
</dbReference>
<dbReference type="Proteomes" id="UP000287176">
    <property type="component" value="Unassembled WGS sequence"/>
</dbReference>
<dbReference type="Pfam" id="PF13343">
    <property type="entry name" value="SBP_bac_6"/>
    <property type="match status" value="1"/>
</dbReference>
<organism evidence="2 3">
    <name type="scientific">SAR324 cluster bacterium</name>
    <dbReference type="NCBI Taxonomy" id="2024889"/>
    <lineage>
        <taxon>Bacteria</taxon>
        <taxon>Deltaproteobacteria</taxon>
        <taxon>SAR324 cluster</taxon>
    </lineage>
</organism>
<dbReference type="AlphaFoldDB" id="A0A432GG33"/>
<dbReference type="InterPro" id="IPR005948">
    <property type="entry name" value="ThiB-like"/>
</dbReference>
<sequence length="327" mass="36292">MPAKPGELVVLTNDSFDIGEEIIAQFEEANNAKVTIQKAGSSGAVLNRAILEKGNPSGDLLYGVDNTFLSRALREDIFIQYESDLIDNVPAQFILDDTFHVTPVDYGYVNINYHIEYLEQNGLTPPSSLEVLTQPEWDGLLVVMNPATSTPGLAFLIATVSYFGEDDDYDYLDFWADLRANGLAVKDGWSDAYYTDFSNHGGDRPLVVSYATSPAAEVFFSEGAHTVPPTGNVLVDKATFLQVEGIGILKGTKNEKLAKRFIDFVLDRPFQEDIPGRMFVYPVNSKAQKPDFFKFAEVPTLPADVSPETIDAKRDQWIDAWTKVVLR</sequence>
<dbReference type="GO" id="GO:0015888">
    <property type="term" value="P:thiamine transport"/>
    <property type="evidence" value="ECO:0007669"/>
    <property type="project" value="InterPro"/>
</dbReference>
<evidence type="ECO:0000256" key="1">
    <source>
        <dbReference type="ARBA" id="ARBA00022729"/>
    </source>
</evidence>
<dbReference type="PANTHER" id="PTHR30006">
    <property type="entry name" value="THIAMINE-BINDING PERIPLASMIC PROTEIN-RELATED"/>
    <property type="match status" value="1"/>
</dbReference>
<reference evidence="2 3" key="1">
    <citation type="submission" date="2018-06" db="EMBL/GenBank/DDBJ databases">
        <title>Combined omics and stable isotope probing to characterize newly discovered Mariana Back-Arc vent microbial communities.</title>
        <authorList>
            <person name="Trembath-Reichert E."/>
            <person name="Huber J.A."/>
        </authorList>
    </citation>
    <scope>NUCLEOTIDE SEQUENCE [LARGE SCALE GENOMIC DNA]</scope>
    <source>
        <strain evidence="2">MAG 24</strain>
    </source>
</reference>
<proteinExistence type="predicted"/>
<dbReference type="GO" id="GO:0030976">
    <property type="term" value="F:thiamine pyrophosphate binding"/>
    <property type="evidence" value="ECO:0007669"/>
    <property type="project" value="TreeGrafter"/>
</dbReference>
<dbReference type="GO" id="GO:0030288">
    <property type="term" value="C:outer membrane-bounded periplasmic space"/>
    <property type="evidence" value="ECO:0007669"/>
    <property type="project" value="TreeGrafter"/>
</dbReference>